<dbReference type="EMBL" id="CAMPGE010005413">
    <property type="protein sequence ID" value="CAI2364267.1"/>
    <property type="molecule type" value="Genomic_DNA"/>
</dbReference>
<dbReference type="AlphaFoldDB" id="A0AAD1UBL3"/>
<dbReference type="PANTHER" id="PTHR13734">
    <property type="entry name" value="TRNA-NUCLEOTIDYLTRANSFERASE"/>
    <property type="match status" value="1"/>
</dbReference>
<evidence type="ECO:0000313" key="6">
    <source>
        <dbReference type="EMBL" id="CAI2364267.1"/>
    </source>
</evidence>
<evidence type="ECO:0000256" key="3">
    <source>
        <dbReference type="ARBA" id="ARBA00022884"/>
    </source>
</evidence>
<evidence type="ECO:0000256" key="4">
    <source>
        <dbReference type="RuleBase" id="RU003953"/>
    </source>
</evidence>
<dbReference type="GO" id="GO:0052927">
    <property type="term" value="F:CC tRNA cytidylyltransferase activity"/>
    <property type="evidence" value="ECO:0007669"/>
    <property type="project" value="TreeGrafter"/>
</dbReference>
<dbReference type="Pfam" id="PF01743">
    <property type="entry name" value="PolyA_pol"/>
    <property type="match status" value="1"/>
</dbReference>
<comment type="caution">
    <text evidence="6">The sequence shown here is derived from an EMBL/GenBank/DDBJ whole genome shotgun (WGS) entry which is preliminary data.</text>
</comment>
<dbReference type="GO" id="GO:0052929">
    <property type="term" value="F:ATP:3'-cytidine-cytidine-tRNA adenylyltransferase activity"/>
    <property type="evidence" value="ECO:0007669"/>
    <property type="project" value="TreeGrafter"/>
</dbReference>
<dbReference type="GO" id="GO:0001680">
    <property type="term" value="P:tRNA 3'-terminal CCA addition"/>
    <property type="evidence" value="ECO:0007669"/>
    <property type="project" value="TreeGrafter"/>
</dbReference>
<accession>A0AAD1UBL3</accession>
<dbReference type="CDD" id="cd05398">
    <property type="entry name" value="NT_ClassII-CCAase"/>
    <property type="match status" value="1"/>
</dbReference>
<proteinExistence type="inferred from homology"/>
<evidence type="ECO:0000256" key="2">
    <source>
        <dbReference type="ARBA" id="ARBA00022679"/>
    </source>
</evidence>
<dbReference type="Gene3D" id="1.10.3090.10">
    <property type="entry name" value="cca-adding enzyme, domain 2"/>
    <property type="match status" value="1"/>
</dbReference>
<dbReference type="SUPFAM" id="SSF81301">
    <property type="entry name" value="Nucleotidyltransferase"/>
    <property type="match status" value="1"/>
</dbReference>
<keyword evidence="7" id="KW-1185">Reference proteome</keyword>
<name>A0AAD1UBL3_EUPCR</name>
<comment type="similarity">
    <text evidence="1 4">Belongs to the tRNA nucleotidyltransferase/poly(A) polymerase family.</text>
</comment>
<dbReference type="InterPro" id="IPR043519">
    <property type="entry name" value="NT_sf"/>
</dbReference>
<evidence type="ECO:0000256" key="1">
    <source>
        <dbReference type="ARBA" id="ARBA00007265"/>
    </source>
</evidence>
<gene>
    <name evidence="6" type="ORF">ECRASSUSDP1_LOCUS5610</name>
</gene>
<keyword evidence="3 4" id="KW-0694">RNA-binding</keyword>
<reference evidence="6" key="1">
    <citation type="submission" date="2023-07" db="EMBL/GenBank/DDBJ databases">
        <authorList>
            <consortium name="AG Swart"/>
            <person name="Singh M."/>
            <person name="Singh A."/>
            <person name="Seah K."/>
            <person name="Emmerich C."/>
        </authorList>
    </citation>
    <scope>NUCLEOTIDE SEQUENCE</scope>
    <source>
        <strain evidence="6">DP1</strain>
    </source>
</reference>
<dbReference type="GO" id="GO:0003723">
    <property type="term" value="F:RNA binding"/>
    <property type="evidence" value="ECO:0007669"/>
    <property type="project" value="UniProtKB-KW"/>
</dbReference>
<keyword evidence="2 4" id="KW-0808">Transferase</keyword>
<feature type="domain" description="Poly A polymerase head" evidence="5">
    <location>
        <begin position="48"/>
        <end position="183"/>
    </location>
</feature>
<evidence type="ECO:0000259" key="5">
    <source>
        <dbReference type="Pfam" id="PF01743"/>
    </source>
</evidence>
<dbReference type="PANTHER" id="PTHR13734:SF5">
    <property type="entry name" value="CCA TRNA NUCLEOTIDYLTRANSFERASE, MITOCHONDRIAL"/>
    <property type="match status" value="1"/>
</dbReference>
<protein>
    <recommendedName>
        <fullName evidence="5">Poly A polymerase head domain-containing protein</fullName>
    </recommendedName>
</protein>
<dbReference type="SUPFAM" id="SSF81891">
    <property type="entry name" value="Poly A polymerase C-terminal region-like"/>
    <property type="match status" value="1"/>
</dbReference>
<organism evidence="6 7">
    <name type="scientific">Euplotes crassus</name>
    <dbReference type="NCBI Taxonomy" id="5936"/>
    <lineage>
        <taxon>Eukaryota</taxon>
        <taxon>Sar</taxon>
        <taxon>Alveolata</taxon>
        <taxon>Ciliophora</taxon>
        <taxon>Intramacronucleata</taxon>
        <taxon>Spirotrichea</taxon>
        <taxon>Hypotrichia</taxon>
        <taxon>Euplotida</taxon>
        <taxon>Euplotidae</taxon>
        <taxon>Moneuplotes</taxon>
    </lineage>
</organism>
<sequence>MEPLNMSIDEDTGKPEVTTDINITGEEEKIFDTLLEVAKLNSLNTTIRVNGGWVRDKMLHKDSKDIDFALDDISGAEFAGMLSKHLYPGEKEKFGVIKANSEKSKHLETATLKVHGQFIDLVNLRCEEYADDSRVPEIKIGTPLQDALRRDLTINSMFYNINEKKIEDFTEKGIDDLREGIIRTPLEPLQTFLDDPLRILRTIRFATRFGFKIVDDIHEAIAQPGIKEALAKKVTFERIGRETDLMLSGENPEDSIEYFHRYQIFSHLLKFPSTCEPLQSEEAVNEYTFESLKICKILGKLFKEIKANTSFMGIEWLQGDQLKEFQRNLFYSAILVPFRSYEYSIKKGKKLKQEKVHSYVMYESLKQPNKSKNFAAGCLDNLDRLIELANQEHFNTLEIGLFVKQLGDLVHPTILLAICLESFGMYFHDPEAELEKEKIDEFVEKYQQFYAKMIEAKVNNAHKIKPLLNGKDLMTLYHIKGGAVLKILVEEVFKWQILNPDGTKDDLSEYMLSKKDEFINR</sequence>
<dbReference type="Proteomes" id="UP001295684">
    <property type="component" value="Unassembled WGS sequence"/>
</dbReference>
<dbReference type="InterPro" id="IPR002646">
    <property type="entry name" value="PolA_pol_head_dom"/>
</dbReference>
<evidence type="ECO:0000313" key="7">
    <source>
        <dbReference type="Proteomes" id="UP001295684"/>
    </source>
</evidence>
<dbReference type="Gene3D" id="3.30.460.10">
    <property type="entry name" value="Beta Polymerase, domain 2"/>
    <property type="match status" value="1"/>
</dbReference>